<dbReference type="PANTHER" id="PTHR43649">
    <property type="entry name" value="ARABINOSE-BINDING PROTEIN-RELATED"/>
    <property type="match status" value="1"/>
</dbReference>
<dbReference type="InterPro" id="IPR006059">
    <property type="entry name" value="SBP"/>
</dbReference>
<comment type="caution">
    <text evidence="2">The sequence shown here is derived from an EMBL/GenBank/DDBJ whole genome shotgun (WGS) entry which is preliminary data.</text>
</comment>
<feature type="chain" id="PRO_5038334054" evidence="1">
    <location>
        <begin position="16"/>
        <end position="506"/>
    </location>
</feature>
<gene>
    <name evidence="2" type="ORF">E5161_05440</name>
</gene>
<dbReference type="Pfam" id="PF01547">
    <property type="entry name" value="SBP_bac_1"/>
    <property type="match status" value="1"/>
</dbReference>
<dbReference type="SUPFAM" id="SSF53850">
    <property type="entry name" value="Periplasmic binding protein-like II"/>
    <property type="match status" value="1"/>
</dbReference>
<evidence type="ECO:0000313" key="3">
    <source>
        <dbReference type="Proteomes" id="UP000309673"/>
    </source>
</evidence>
<dbReference type="PANTHER" id="PTHR43649:SF12">
    <property type="entry name" value="DIACETYLCHITOBIOSE BINDING PROTEIN DASA"/>
    <property type="match status" value="1"/>
</dbReference>
<dbReference type="InterPro" id="IPR050490">
    <property type="entry name" value="Bact_solute-bd_prot1"/>
</dbReference>
<protein>
    <submittedName>
        <fullName evidence="2">Extracellular solute-binding protein</fullName>
    </submittedName>
</protein>
<feature type="signal peptide" evidence="1">
    <location>
        <begin position="1"/>
        <end position="15"/>
    </location>
</feature>
<dbReference type="AlphaFoldDB" id="A0A4U0FGR8"/>
<evidence type="ECO:0000313" key="2">
    <source>
        <dbReference type="EMBL" id="TJY43594.1"/>
    </source>
</evidence>
<proteinExistence type="predicted"/>
<dbReference type="Gene3D" id="3.40.190.10">
    <property type="entry name" value="Periplasmic binding protein-like II"/>
    <property type="match status" value="1"/>
</dbReference>
<organism evidence="2 3">
    <name type="scientific">Cohnella pontilimi</name>
    <dbReference type="NCBI Taxonomy" id="2564100"/>
    <lineage>
        <taxon>Bacteria</taxon>
        <taxon>Bacillati</taxon>
        <taxon>Bacillota</taxon>
        <taxon>Bacilli</taxon>
        <taxon>Bacillales</taxon>
        <taxon>Paenibacillaceae</taxon>
        <taxon>Cohnella</taxon>
    </lineage>
</organism>
<accession>A0A4U0FGR8</accession>
<reference evidence="2 3" key="1">
    <citation type="submission" date="2019-04" db="EMBL/GenBank/DDBJ databases">
        <title>Cohnella sp. nov., isolated from soil.</title>
        <authorList>
            <person name="Kim W."/>
        </authorList>
    </citation>
    <scope>NUCLEOTIDE SEQUENCE [LARGE SCALE GENOMIC DNA]</scope>
    <source>
        <strain evidence="2 3">CAU 1483</strain>
    </source>
</reference>
<dbReference type="OrthoDB" id="2675752at2"/>
<sequence>MLIGLALSLLFPLLAACSTKKDLNDPANRRTLKIGTLYGSKQDETWFRQQFTDMFELTHEGIDIEVVPAIDWSEQQFEPQDKNGRQKQPDPLEKAKAIMTGSNPVDVMIFDMNMLSTFANENLLKPLDPMLKEDKIDTAEFVPSVIDAIRDAGNNNIYALTPTFMPTALYYNKKIFQDTGVTLPADGMTWDDVFNKAKQLTKGSGKDAIFGFSFNQWGGSGENFWDIQNYVAPLELKIFDDKAEKMLVNSPQWEKAWSTIYDLYKAHVFPRQQDMNVDQPMTDRAQYNPFQGQLFLNGRVAMTLGDYGMINQIQQFNDNADKLKMKKLDWDVVTMPVHATVPGVGGSYSFNSLAGINSKAQNQDDAWEFVKFMNGKEWAKFKSRSTYEMPSRTEFIKEREGMHYNVKAFTQLKPAPWMGSSLNDQKLYRERPNLNMMQQLVNNAYMSVFQGQKSVKQALQDLETKGNDVLQKIKLNPDGPLEGVFDDVYGPAKPMDSVQAEAVPAG</sequence>
<dbReference type="EMBL" id="SUPK01000002">
    <property type="protein sequence ID" value="TJY43594.1"/>
    <property type="molecule type" value="Genomic_DNA"/>
</dbReference>
<name>A0A4U0FGR8_9BACL</name>
<keyword evidence="1" id="KW-0732">Signal</keyword>
<keyword evidence="3" id="KW-1185">Reference proteome</keyword>
<dbReference type="Proteomes" id="UP000309673">
    <property type="component" value="Unassembled WGS sequence"/>
</dbReference>
<evidence type="ECO:0000256" key="1">
    <source>
        <dbReference type="SAM" id="SignalP"/>
    </source>
</evidence>